<evidence type="ECO:0000256" key="5">
    <source>
        <dbReference type="ARBA" id="ARBA00023277"/>
    </source>
</evidence>
<dbReference type="Proteomes" id="UP000451860">
    <property type="component" value="Unassembled WGS sequence"/>
</dbReference>
<sequence>MTRQLVVTADDLGLDAETNETIADLVASGRVTSTTLMTVAPAARDAVERVRAAGLPAPRLHVTLTSAREMRPWRPLADGVATLTDPDGAFHTDPGRLAGAATPADVDREMTAQLAWMHEAGLRPTGLDSHSGSLYGTRGRALLPAALQFCADNGLAFRLPRRLPRLVDAAWRGKVRRRYDEGVAAAAAVGVRLPEALVGCWLPGRLLLGGYAQLRAGVLNQLRHLPEGVSELILHPAPARAARRLDRAEGRKRVWELRLLRDPVFWRALRSEGIGLVPAW</sequence>
<dbReference type="AlphaFoldDB" id="A0A7J5US58"/>
<dbReference type="RefSeq" id="WP_152203404.1">
    <property type="nucleotide sequence ID" value="NZ_VUKF01000027.1"/>
</dbReference>
<comment type="cofactor">
    <cofactor evidence="1">
        <name>Mg(2+)</name>
        <dbReference type="ChEBI" id="CHEBI:18420"/>
    </cofactor>
</comment>
<keyword evidence="3" id="KW-0378">Hydrolase</keyword>
<dbReference type="PANTHER" id="PTHR31609">
    <property type="entry name" value="YDJC DEACETYLASE FAMILY MEMBER"/>
    <property type="match status" value="1"/>
</dbReference>
<evidence type="ECO:0000313" key="6">
    <source>
        <dbReference type="EMBL" id="KAE8765091.1"/>
    </source>
</evidence>
<evidence type="ECO:0000256" key="4">
    <source>
        <dbReference type="ARBA" id="ARBA00022842"/>
    </source>
</evidence>
<comment type="caution">
    <text evidence="6">The sequence shown here is derived from an EMBL/GenBank/DDBJ whole genome shotgun (WGS) entry which is preliminary data.</text>
</comment>
<dbReference type="PANTHER" id="PTHR31609:SF1">
    <property type="entry name" value="CARBOHYDRATE DEACETYLASE"/>
    <property type="match status" value="1"/>
</dbReference>
<keyword evidence="5" id="KW-0119">Carbohydrate metabolism</keyword>
<reference evidence="6 7" key="1">
    <citation type="submission" date="2019-10" db="EMBL/GenBank/DDBJ databases">
        <title>Georgenia wutianyii sp. nov. and Georgenia yuyongxinii sp. nov. isolated from plateau pika (Ochotona curzoniae) in the Qinghai-Tibet plateau of China.</title>
        <authorList>
            <person name="Tian Z."/>
        </authorList>
    </citation>
    <scope>NUCLEOTIDE SEQUENCE [LARGE SCALE GENOMIC DNA]</scope>
    <source>
        <strain evidence="6 7">DSM 21501</strain>
    </source>
</reference>
<dbReference type="GO" id="GO:0005975">
    <property type="term" value="P:carbohydrate metabolic process"/>
    <property type="evidence" value="ECO:0007669"/>
    <property type="project" value="InterPro"/>
</dbReference>
<evidence type="ECO:0000256" key="2">
    <source>
        <dbReference type="ARBA" id="ARBA00022723"/>
    </source>
</evidence>
<dbReference type="Gene3D" id="3.20.20.370">
    <property type="entry name" value="Glycoside hydrolase/deacetylase"/>
    <property type="match status" value="1"/>
</dbReference>
<dbReference type="GO" id="GO:0046872">
    <property type="term" value="F:metal ion binding"/>
    <property type="evidence" value="ECO:0007669"/>
    <property type="project" value="UniProtKB-KW"/>
</dbReference>
<name>A0A7J5US58_9MICO</name>
<keyword evidence="4" id="KW-0460">Magnesium</keyword>
<dbReference type="OrthoDB" id="9774177at2"/>
<evidence type="ECO:0000313" key="7">
    <source>
        <dbReference type="Proteomes" id="UP000451860"/>
    </source>
</evidence>
<keyword evidence="2" id="KW-0479">Metal-binding</keyword>
<gene>
    <name evidence="6" type="ORF">GB883_05755</name>
</gene>
<dbReference type="InterPro" id="IPR011330">
    <property type="entry name" value="Glyco_hydro/deAcase_b/a-brl"/>
</dbReference>
<dbReference type="GO" id="GO:0016787">
    <property type="term" value="F:hydrolase activity"/>
    <property type="evidence" value="ECO:0007669"/>
    <property type="project" value="UniProtKB-KW"/>
</dbReference>
<organism evidence="6 7">
    <name type="scientific">Georgenia thermotolerans</name>
    <dbReference type="NCBI Taxonomy" id="527326"/>
    <lineage>
        <taxon>Bacteria</taxon>
        <taxon>Bacillati</taxon>
        <taxon>Actinomycetota</taxon>
        <taxon>Actinomycetes</taxon>
        <taxon>Micrococcales</taxon>
        <taxon>Bogoriellaceae</taxon>
        <taxon>Georgenia</taxon>
    </lineage>
</organism>
<protein>
    <submittedName>
        <fullName evidence="6">ChbG/HpnK family deacetylase</fullName>
    </submittedName>
</protein>
<accession>A0A7J5US58</accession>
<dbReference type="SUPFAM" id="SSF88713">
    <property type="entry name" value="Glycoside hydrolase/deacetylase"/>
    <property type="match status" value="1"/>
</dbReference>
<dbReference type="GO" id="GO:0019213">
    <property type="term" value="F:deacetylase activity"/>
    <property type="evidence" value="ECO:0007669"/>
    <property type="project" value="TreeGrafter"/>
</dbReference>
<evidence type="ECO:0000256" key="1">
    <source>
        <dbReference type="ARBA" id="ARBA00001946"/>
    </source>
</evidence>
<evidence type="ECO:0000256" key="3">
    <source>
        <dbReference type="ARBA" id="ARBA00022801"/>
    </source>
</evidence>
<dbReference type="InterPro" id="IPR006879">
    <property type="entry name" value="YdjC-like"/>
</dbReference>
<proteinExistence type="predicted"/>
<keyword evidence="7" id="KW-1185">Reference proteome</keyword>
<dbReference type="EMBL" id="WHJE01000016">
    <property type="protein sequence ID" value="KAE8765091.1"/>
    <property type="molecule type" value="Genomic_DNA"/>
</dbReference>
<dbReference type="Pfam" id="PF04794">
    <property type="entry name" value="YdjC"/>
    <property type="match status" value="1"/>
</dbReference>